<dbReference type="EMBL" id="JAYGHK010000083">
    <property type="protein sequence ID" value="MEA5610227.1"/>
    <property type="molecule type" value="Genomic_DNA"/>
</dbReference>
<dbReference type="SMART" id="SM00028">
    <property type="entry name" value="TPR"/>
    <property type="match status" value="5"/>
</dbReference>
<dbReference type="InterPro" id="IPR024983">
    <property type="entry name" value="CHAT_dom"/>
</dbReference>
<reference evidence="2 3" key="1">
    <citation type="submission" date="2023-12" db="EMBL/GenBank/DDBJ databases">
        <title>Baltic Sea Cyanobacteria.</title>
        <authorList>
            <person name="Delbaje E."/>
            <person name="Fewer D.P."/>
            <person name="Shishido T.K."/>
        </authorList>
    </citation>
    <scope>NUCLEOTIDE SEQUENCE [LARGE SCALE GENOMIC DNA]</scope>
    <source>
        <strain evidence="2 3">UHCC 0060</strain>
    </source>
</reference>
<keyword evidence="3" id="KW-1185">Reference proteome</keyword>
<dbReference type="InterPro" id="IPR019734">
    <property type="entry name" value="TPR_rpt"/>
</dbReference>
<feature type="domain" description="CHAT" evidence="1">
    <location>
        <begin position="594"/>
        <end position="867"/>
    </location>
</feature>
<evidence type="ECO:0000259" key="1">
    <source>
        <dbReference type="Pfam" id="PF12770"/>
    </source>
</evidence>
<name>A0ABU5UWB6_NODSP</name>
<organism evidence="2 3">
    <name type="scientific">Nodularia spumigena UHCC 0060</name>
    <dbReference type="NCBI Taxonomy" id="3110300"/>
    <lineage>
        <taxon>Bacteria</taxon>
        <taxon>Bacillati</taxon>
        <taxon>Cyanobacteriota</taxon>
        <taxon>Cyanophyceae</taxon>
        <taxon>Nostocales</taxon>
        <taxon>Nodulariaceae</taxon>
        <taxon>Nodularia</taxon>
    </lineage>
</organism>
<proteinExistence type="predicted"/>
<dbReference type="SUPFAM" id="SSF48452">
    <property type="entry name" value="TPR-like"/>
    <property type="match status" value="2"/>
</dbReference>
<dbReference type="Pfam" id="PF13181">
    <property type="entry name" value="TPR_8"/>
    <property type="match status" value="1"/>
</dbReference>
<dbReference type="InterPro" id="IPR011990">
    <property type="entry name" value="TPR-like_helical_dom_sf"/>
</dbReference>
<dbReference type="PANTHER" id="PTHR10098">
    <property type="entry name" value="RAPSYN-RELATED"/>
    <property type="match status" value="1"/>
</dbReference>
<sequence length="869" mass="98666">MSISPVMAQVDKLAVKNQDHALEIVRQAENLYVQGSLTAAVDKWKQAANIYALQNNKLNQAMALSNLALTYAKLGNREESLIFLDKSFHILNNLANTTEQQRILAQTLDIQGQQRFIQGQREQALASWQEAAKVYTNIGEKEALFSNQVNQAQAMQKLGFYPRSCLTLLRAFKINGQDCQITDEELENLKIQIITDRKHQIKLSQVKGLHTLGNALRGVGKLKQSQQVLLTTLEMVENLFPEYESNILLSLGNTERALCQDKSCQLPVNYYQKAIRQTSSKEIKLQGLLNQIDLSQDISLIDEAEKVITDLPRRQTTIYAEIKLAEYQFCKEQKQLNCLQQREETDLGDRWNQDRVSQTVRKLISIAKDAEELGDKRTQSYALAMVGRVYEKLGQWQRGREYTQSGLEIAQQLKAVDISYQIQWQLGRILLNQGQKQEAIAAYADAVNSLQTLRNDLVSLNPDLQYDFRERVEPVYRRYVDLLLQDHPNQDNLQKARELIESLQLAELENFFRDACIENQEINIDDFVTQSAQNNSPTAIFYAIVLPQRLEIILTVPQKPLLHYTTDISQPELETTLKALQQELKSPSRRESQLSQKVYDWLFGQVEPDLAKNNIQTVVFILDSYLRNIPMAALDDGQKYLVEKYAIAYSPGLKLIQPQPLKKQELSALSAGIDTDKAPSIEARKLGGLPFVSQELDEIKAQVSGEQLRNQDFTKNNFKLKIDQTAAQVIHLATHGQFSSNNEETFILAWDKSINIQELEQLLRSRDPLQSQNIELLVLSACETAAGDNRAALGLAGVAVRSGARSTLATLWQVDDDSTAALMKQFYQELINNPELTKAQALQKAQLHLLNYYRVPHKWAAVVLVGNWL</sequence>
<comment type="caution">
    <text evidence="2">The sequence shown here is derived from an EMBL/GenBank/DDBJ whole genome shotgun (WGS) entry which is preliminary data.</text>
</comment>
<evidence type="ECO:0000313" key="2">
    <source>
        <dbReference type="EMBL" id="MEA5610227.1"/>
    </source>
</evidence>
<accession>A0ABU5UWB6</accession>
<dbReference type="Proteomes" id="UP001303285">
    <property type="component" value="Unassembled WGS sequence"/>
</dbReference>
<dbReference type="Gene3D" id="1.25.40.10">
    <property type="entry name" value="Tetratricopeptide repeat domain"/>
    <property type="match status" value="2"/>
</dbReference>
<evidence type="ECO:0000313" key="3">
    <source>
        <dbReference type="Proteomes" id="UP001303285"/>
    </source>
</evidence>
<dbReference type="Pfam" id="PF12770">
    <property type="entry name" value="CHAT"/>
    <property type="match status" value="1"/>
</dbReference>
<protein>
    <submittedName>
        <fullName evidence="2">CHAT domain-containing protein</fullName>
    </submittedName>
</protein>
<gene>
    <name evidence="2" type="ORF">VB695_19505</name>
</gene>